<feature type="domain" description="Yip1" evidence="6">
    <location>
        <begin position="12"/>
        <end position="232"/>
    </location>
</feature>
<proteinExistence type="predicted"/>
<dbReference type="OrthoDB" id="6272224at2"/>
<dbReference type="Proteomes" id="UP000037848">
    <property type="component" value="Unassembled WGS sequence"/>
</dbReference>
<evidence type="ECO:0000256" key="3">
    <source>
        <dbReference type="ARBA" id="ARBA00022989"/>
    </source>
</evidence>
<dbReference type="GO" id="GO:0016020">
    <property type="term" value="C:membrane"/>
    <property type="evidence" value="ECO:0007669"/>
    <property type="project" value="UniProtKB-SubCell"/>
</dbReference>
<evidence type="ECO:0000259" key="6">
    <source>
        <dbReference type="Pfam" id="PF04893"/>
    </source>
</evidence>
<evidence type="ECO:0000256" key="1">
    <source>
        <dbReference type="ARBA" id="ARBA00004141"/>
    </source>
</evidence>
<feature type="transmembrane region" description="Helical" evidence="5">
    <location>
        <begin position="90"/>
        <end position="114"/>
    </location>
</feature>
<accession>A0A0N1EF64</accession>
<protein>
    <recommendedName>
        <fullName evidence="6">Yip1 domain-containing protein</fullName>
    </recommendedName>
</protein>
<evidence type="ECO:0000256" key="4">
    <source>
        <dbReference type="ARBA" id="ARBA00023136"/>
    </source>
</evidence>
<feature type="transmembrane region" description="Helical" evidence="5">
    <location>
        <begin position="30"/>
        <end position="50"/>
    </location>
</feature>
<evidence type="ECO:0000256" key="2">
    <source>
        <dbReference type="ARBA" id="ARBA00022692"/>
    </source>
</evidence>
<dbReference type="STRING" id="187330.AMS58_17975"/>
<feature type="transmembrane region" description="Helical" evidence="5">
    <location>
        <begin position="126"/>
        <end position="151"/>
    </location>
</feature>
<sequence>MSSSNALSACVDIFISPSKTFNGLKDAKGWSWLAFTLIATALVISTYVFYTNADSQFILEEQVAAASIDATIGEQKMIRQSMEQSIDSQVWFAIGGGLFAIIIMNALIAGYYLLVSKQDPDAQHSYGAWYGFGVWTMMPAVISSLGILALVLTASTDQLSMSIFNYASINQLILGLPLGHSLYSLTEAISIFTVWGIALAAIGLKCWTNFSLNKAILFAALPNVIIFGIWAIIALV</sequence>
<gene>
    <name evidence="7" type="ORF">ADS77_17745</name>
</gene>
<feature type="transmembrane region" description="Helical" evidence="5">
    <location>
        <begin position="215"/>
        <end position="235"/>
    </location>
</feature>
<evidence type="ECO:0000313" key="8">
    <source>
        <dbReference type="Proteomes" id="UP000037848"/>
    </source>
</evidence>
<dbReference type="AlphaFoldDB" id="A0A0N1EF64"/>
<comment type="subcellular location">
    <subcellularLocation>
        <location evidence="1">Membrane</location>
        <topology evidence="1">Multi-pass membrane protein</topology>
    </subcellularLocation>
</comment>
<reference evidence="7 8" key="1">
    <citation type="submission" date="2015-08" db="EMBL/GenBank/DDBJ databases">
        <title>Draft Genome Sequence of Pseudoalteromonas porphyrae UCD-SED14.</title>
        <authorList>
            <person name="Coil D.A."/>
            <person name="Jospin G."/>
            <person name="Lee R.D."/>
            <person name="Eisen J.A."/>
        </authorList>
    </citation>
    <scope>NUCLEOTIDE SEQUENCE [LARGE SCALE GENOMIC DNA]</scope>
    <source>
        <strain evidence="7 8">UCD-SED14</strain>
    </source>
</reference>
<organism evidence="7 8">
    <name type="scientific">Pseudoalteromonas porphyrae</name>
    <dbReference type="NCBI Taxonomy" id="187330"/>
    <lineage>
        <taxon>Bacteria</taxon>
        <taxon>Pseudomonadati</taxon>
        <taxon>Pseudomonadota</taxon>
        <taxon>Gammaproteobacteria</taxon>
        <taxon>Alteromonadales</taxon>
        <taxon>Pseudoalteromonadaceae</taxon>
        <taxon>Pseudoalteromonas</taxon>
    </lineage>
</organism>
<evidence type="ECO:0000256" key="5">
    <source>
        <dbReference type="SAM" id="Phobius"/>
    </source>
</evidence>
<keyword evidence="8" id="KW-1185">Reference proteome</keyword>
<dbReference type="RefSeq" id="WP_054455612.1">
    <property type="nucleotide sequence ID" value="NZ_LHPH01000025.1"/>
</dbReference>
<dbReference type="Pfam" id="PF04893">
    <property type="entry name" value="Yip1"/>
    <property type="match status" value="1"/>
</dbReference>
<keyword evidence="4 5" id="KW-0472">Membrane</keyword>
<dbReference type="PATRIC" id="fig|187330.3.peg.2190"/>
<dbReference type="EMBL" id="LHPH01000025">
    <property type="protein sequence ID" value="KPH58625.1"/>
    <property type="molecule type" value="Genomic_DNA"/>
</dbReference>
<keyword evidence="3 5" id="KW-1133">Transmembrane helix</keyword>
<evidence type="ECO:0000313" key="7">
    <source>
        <dbReference type="EMBL" id="KPH58625.1"/>
    </source>
</evidence>
<dbReference type="InterPro" id="IPR006977">
    <property type="entry name" value="Yip1_dom"/>
</dbReference>
<comment type="caution">
    <text evidence="7">The sequence shown here is derived from an EMBL/GenBank/DDBJ whole genome shotgun (WGS) entry which is preliminary data.</text>
</comment>
<feature type="transmembrane region" description="Helical" evidence="5">
    <location>
        <begin position="189"/>
        <end position="208"/>
    </location>
</feature>
<name>A0A0N1EF64_9GAMM</name>
<keyword evidence="2 5" id="KW-0812">Transmembrane</keyword>